<dbReference type="PANTHER" id="PTHR15414:SF5">
    <property type="entry name" value="PROTEIN OS-9"/>
    <property type="match status" value="1"/>
</dbReference>
<dbReference type="PROSITE" id="PS51914">
    <property type="entry name" value="MRH"/>
    <property type="match status" value="1"/>
</dbReference>
<dbReference type="EMBL" id="WUAV01000003">
    <property type="protein sequence ID" value="KAF1762280.1"/>
    <property type="molecule type" value="Genomic_DNA"/>
</dbReference>
<keyword evidence="3" id="KW-0256">Endoplasmic reticulum</keyword>
<dbReference type="KEGG" id="crq:GCK72_010542"/>
<dbReference type="GO" id="GO:0005788">
    <property type="term" value="C:endoplasmic reticulum lumen"/>
    <property type="evidence" value="ECO:0007669"/>
    <property type="project" value="TreeGrafter"/>
</dbReference>
<dbReference type="InterPro" id="IPR012913">
    <property type="entry name" value="OS9-like_dom"/>
</dbReference>
<sequence length="901" mass="104644">MKTVLYLLIVLFLPFATATAGLFDLAEYRRVSYDASIGEDFLWFAPDLDLREVTVKNIDDFEKRIVANIPDESLPNYVFVTSKGGQKFACSLPDVEELKKPNSPRSSKNPKIYGDALAASFYVDKCVKLRGNHWWAYTLCRGQTVEQTHGEPGQEGYVKNILGLYDGSLTMPSYQESTEDRLLYVEELYTSGTFCDLEEYREPRKTTVRYECDSQLSTNEAYVSSVAEVRPCQYLMIIKVGTLCHYPEFLPASQANTKNIGCQPYLSKKDVRLMLERQLEETRRQDRNKKQVALARKEFHRSLARYNAITKSSRNMYIKDDIKKKNAEMDYHAAHFNLLIASLELEGEPITKKKQDYMWKLFSTADVGDYMFYADYDSISDENRAHLWYYFNDPTWPKDQFPKDILATAVQNAYIDEVREVLQSSYNLDYDKNGFAVGIREFLKTGVVLPETNLVIPAMDVYDTIIDINTEFSMDRYAWLQLIYLRLSEDREEFELIEKIIESIMKPQKKRNYFPLGNISEEALSYVIDEVWDDLIEISENGPNSEIFQVESNAQKGIYEILQIIPYPKDQPKRRGKHRFNYKIFLPEDKLAHEMETEYFHLLAPIYQLLSINWFHRKNENYFHVSPTSRDFLKPSDSDDYKFHYNLARDMGFFGRMLAFTTVAKIKDFENWRDGVVDEQIITDEDLQNSFMEKPLVIDEETMDTAAFVLYDRMGPTMVNAAKRILWKKKVEGYKIKYWVKDRKLRKQAQSMQGLMKDLLSVKDDSDAFVSLGGNSGSSNKKKEIFDEKFLKKLSMLESADDLDVDSIKESIYLTDDDFSNLDDMQHVLDLLEKAGLSKKTEVQIKMFDADGNEVQSDELDAVAKSLLDVADTVNRMKDSERAYLKKLLEDIQAGEEEEKD</sequence>
<dbReference type="GO" id="GO:0030970">
    <property type="term" value="P:retrograde protein transport, ER to cytosol"/>
    <property type="evidence" value="ECO:0007669"/>
    <property type="project" value="TreeGrafter"/>
</dbReference>
<organism evidence="7 8">
    <name type="scientific">Caenorhabditis remanei</name>
    <name type="common">Caenorhabditis vulgaris</name>
    <dbReference type="NCBI Taxonomy" id="31234"/>
    <lineage>
        <taxon>Eukaryota</taxon>
        <taxon>Metazoa</taxon>
        <taxon>Ecdysozoa</taxon>
        <taxon>Nematoda</taxon>
        <taxon>Chromadorea</taxon>
        <taxon>Rhabditida</taxon>
        <taxon>Rhabditina</taxon>
        <taxon>Rhabditomorpha</taxon>
        <taxon>Rhabditoidea</taxon>
        <taxon>Rhabditidae</taxon>
        <taxon>Peloderinae</taxon>
        <taxon>Caenorhabditis</taxon>
    </lineage>
</organism>
<accession>A0A6A5H356</accession>
<feature type="domain" description="MRH" evidence="6">
    <location>
        <begin position="88"/>
        <end position="246"/>
    </location>
</feature>
<evidence type="ECO:0000256" key="3">
    <source>
        <dbReference type="ARBA" id="ARBA00022824"/>
    </source>
</evidence>
<dbReference type="InterPro" id="IPR044865">
    <property type="entry name" value="MRH_dom"/>
</dbReference>
<dbReference type="RefSeq" id="XP_003110739.2">
    <property type="nucleotide sequence ID" value="XM_003110691.2"/>
</dbReference>
<dbReference type="InterPro" id="IPR009011">
    <property type="entry name" value="Man6P_isomerase_rcpt-bd_dom_sf"/>
</dbReference>
<keyword evidence="4" id="KW-1015">Disulfide bond</keyword>
<gene>
    <name evidence="7" type="ORF">GCK72_010542</name>
</gene>
<dbReference type="GO" id="GO:0030968">
    <property type="term" value="P:endoplasmic reticulum unfolded protein response"/>
    <property type="evidence" value="ECO:0007669"/>
    <property type="project" value="InterPro"/>
</dbReference>
<evidence type="ECO:0000313" key="7">
    <source>
        <dbReference type="EMBL" id="KAF1762280.1"/>
    </source>
</evidence>
<dbReference type="Proteomes" id="UP000483820">
    <property type="component" value="Chromosome III"/>
</dbReference>
<keyword evidence="2 5" id="KW-0732">Signal</keyword>
<evidence type="ECO:0000259" key="6">
    <source>
        <dbReference type="PROSITE" id="PS51914"/>
    </source>
</evidence>
<evidence type="ECO:0000256" key="5">
    <source>
        <dbReference type="SAM" id="SignalP"/>
    </source>
</evidence>
<dbReference type="CTD" id="9800681"/>
<evidence type="ECO:0000313" key="8">
    <source>
        <dbReference type="Proteomes" id="UP000483820"/>
    </source>
</evidence>
<evidence type="ECO:0000256" key="1">
    <source>
        <dbReference type="ARBA" id="ARBA00004240"/>
    </source>
</evidence>
<feature type="chain" id="PRO_5025430460" description="MRH domain-containing protein" evidence="5">
    <location>
        <begin position="21"/>
        <end position="901"/>
    </location>
</feature>
<evidence type="ECO:0000256" key="4">
    <source>
        <dbReference type="ARBA" id="ARBA00023157"/>
    </source>
</evidence>
<dbReference type="Gene3D" id="2.70.130.10">
    <property type="entry name" value="Mannose-6-phosphate receptor binding domain"/>
    <property type="match status" value="1"/>
</dbReference>
<dbReference type="Pfam" id="PF07915">
    <property type="entry name" value="PRKCSH"/>
    <property type="match status" value="1"/>
</dbReference>
<comment type="caution">
    <text evidence="7">The sequence shown here is derived from an EMBL/GenBank/DDBJ whole genome shotgun (WGS) entry which is preliminary data.</text>
</comment>
<dbReference type="SUPFAM" id="SSF50911">
    <property type="entry name" value="Mannose 6-phosphate receptor domain"/>
    <property type="match status" value="1"/>
</dbReference>
<protein>
    <recommendedName>
        <fullName evidence="6">MRH domain-containing protein</fullName>
    </recommendedName>
</protein>
<dbReference type="InterPro" id="IPR045149">
    <property type="entry name" value="OS-9-like"/>
</dbReference>
<evidence type="ECO:0000256" key="2">
    <source>
        <dbReference type="ARBA" id="ARBA00022729"/>
    </source>
</evidence>
<comment type="subcellular location">
    <subcellularLocation>
        <location evidence="1">Endoplasmic reticulum</location>
    </subcellularLocation>
</comment>
<name>A0A6A5H356_CAERE</name>
<dbReference type="PANTHER" id="PTHR15414">
    <property type="entry name" value="OS-9-RELATED"/>
    <property type="match status" value="1"/>
</dbReference>
<reference evidence="7 8" key="1">
    <citation type="submission" date="2019-12" db="EMBL/GenBank/DDBJ databases">
        <title>Chromosome-level assembly of the Caenorhabditis remanei genome.</title>
        <authorList>
            <person name="Teterina A.A."/>
            <person name="Willis J.H."/>
            <person name="Phillips P.C."/>
        </authorList>
    </citation>
    <scope>NUCLEOTIDE SEQUENCE [LARGE SCALE GENOMIC DNA]</scope>
    <source>
        <strain evidence="7 8">PX506</strain>
        <tissue evidence="7">Whole organism</tissue>
    </source>
</reference>
<feature type="signal peptide" evidence="5">
    <location>
        <begin position="1"/>
        <end position="20"/>
    </location>
</feature>
<dbReference type="AlphaFoldDB" id="A0A6A5H356"/>
<proteinExistence type="predicted"/>
<dbReference type="GeneID" id="9800681"/>